<dbReference type="OrthoDB" id="3269637at2759"/>
<feature type="region of interest" description="Disordered" evidence="1">
    <location>
        <begin position="627"/>
        <end position="668"/>
    </location>
</feature>
<dbReference type="KEGG" id="lbc:LACBIDRAFT_332334"/>
<dbReference type="Pfam" id="PF13391">
    <property type="entry name" value="HNH_2"/>
    <property type="match status" value="2"/>
</dbReference>
<dbReference type="HOGENOM" id="CLU_377246_0_0_1"/>
<sequence length="735" mass="82852">MVDIYLPIEDRQILALSIPSVDIERLSLHPVKWLRFLLFTICGVRGDLTTTPNGPPVDYDASTVDNMEEAYYFAPEGDYHLIDFHAIDDPVTFSAQTLCSSTFRSDIIARDDRQHLYDLNEESVDLGINSVENGMLLSPDLHRLFAAGSSAFLVTPNFALQPADVPPVETGPMPSRRITLQHFEVYTNYHVPTPQFDACMSGTGTPRPSTIILDYMYGVAGYKRWGTGQEIKNLMQQRFTESYEPIPIPPAPPHTSDDGDIDTSPEILQAMDDILALSMLLKGTTPELMAAERQRQAEAEELRVKEASKLKVRQWMRNSESVESTAIATGDDSFALYNPEFNLVHLKRNCQGDYGSQHTNMPTYFDFPVFVNETFSPMVDVYLPIEGQQILALSIPFVDVERLSLRPVKWLRYLIFTICGVRGDLPTTHNGPPVDYDTSTLDNMEEAYHFVPQGDYRFIDSHAIDDRGTSSAQTLRSSSFRSDIITRDGPYLEFVLRDRQHLYDLNEESVDLGINSVENGMLLSPDLHSFFAAGISAFLKTPNFALQPADIPRVETGPMPPRRITLQHFRIVNRAAIPQYDACITGTGTSPLSTIILDYMYGVAGYRRWGIGQKIKELMERRFTESYASIPIPPTPPSPRTKDDSDMESDDSKKKQKRRRHSDMSPEMLQAMDDILALSMLMKGRTPKSMAAEAQRQEKVEELRAKEASKVKVQQWMQNSDSCCRDFDGESAALD</sequence>
<dbReference type="InParanoid" id="B0DSE0"/>
<protein>
    <submittedName>
        <fullName evidence="3">Predicted protein</fullName>
    </submittedName>
</protein>
<name>B0DSE0_LACBS</name>
<dbReference type="GeneID" id="6082531"/>
<dbReference type="RefSeq" id="XP_001886892.1">
    <property type="nucleotide sequence ID" value="XM_001886857.1"/>
</dbReference>
<reference evidence="3 4" key="1">
    <citation type="journal article" date="2008" name="Nature">
        <title>The genome of Laccaria bicolor provides insights into mycorrhizal symbiosis.</title>
        <authorList>
            <person name="Martin F."/>
            <person name="Aerts A."/>
            <person name="Ahren D."/>
            <person name="Brun A."/>
            <person name="Danchin E.G.J."/>
            <person name="Duchaussoy F."/>
            <person name="Gibon J."/>
            <person name="Kohler A."/>
            <person name="Lindquist E."/>
            <person name="Pereda V."/>
            <person name="Salamov A."/>
            <person name="Shapiro H.J."/>
            <person name="Wuyts J."/>
            <person name="Blaudez D."/>
            <person name="Buee M."/>
            <person name="Brokstein P."/>
            <person name="Canbaeck B."/>
            <person name="Cohen D."/>
            <person name="Courty P.E."/>
            <person name="Coutinho P.M."/>
            <person name="Delaruelle C."/>
            <person name="Detter J.C."/>
            <person name="Deveau A."/>
            <person name="DiFazio S."/>
            <person name="Duplessis S."/>
            <person name="Fraissinet-Tachet L."/>
            <person name="Lucic E."/>
            <person name="Frey-Klett P."/>
            <person name="Fourrey C."/>
            <person name="Feussner I."/>
            <person name="Gay G."/>
            <person name="Grimwood J."/>
            <person name="Hoegger P.J."/>
            <person name="Jain P."/>
            <person name="Kilaru S."/>
            <person name="Labbe J."/>
            <person name="Lin Y.C."/>
            <person name="Legue V."/>
            <person name="Le Tacon F."/>
            <person name="Marmeisse R."/>
            <person name="Melayah D."/>
            <person name="Montanini B."/>
            <person name="Muratet M."/>
            <person name="Nehls U."/>
            <person name="Niculita-Hirzel H."/>
            <person name="Oudot-Le Secq M.P."/>
            <person name="Peter M."/>
            <person name="Quesneville H."/>
            <person name="Rajashekar B."/>
            <person name="Reich M."/>
            <person name="Rouhier N."/>
            <person name="Schmutz J."/>
            <person name="Yin T."/>
            <person name="Chalot M."/>
            <person name="Henrissat B."/>
            <person name="Kuees U."/>
            <person name="Lucas S."/>
            <person name="Van de Peer Y."/>
            <person name="Podila G.K."/>
            <person name="Polle A."/>
            <person name="Pukkila P.J."/>
            <person name="Richardson P.M."/>
            <person name="Rouze P."/>
            <person name="Sanders I.R."/>
            <person name="Stajich J.E."/>
            <person name="Tunlid A."/>
            <person name="Tuskan G."/>
            <person name="Grigoriev I.V."/>
        </authorList>
    </citation>
    <scope>NUCLEOTIDE SEQUENCE [LARGE SCALE GENOMIC DNA]</scope>
    <source>
        <strain evidence="4">S238N-H82 / ATCC MYA-4686</strain>
    </source>
</reference>
<evidence type="ECO:0000313" key="4">
    <source>
        <dbReference type="Proteomes" id="UP000001194"/>
    </source>
</evidence>
<dbReference type="Proteomes" id="UP000001194">
    <property type="component" value="Unassembled WGS sequence"/>
</dbReference>
<feature type="domain" description="HNH nuclease" evidence="2">
    <location>
        <begin position="120"/>
        <end position="152"/>
    </location>
</feature>
<evidence type="ECO:0000259" key="2">
    <source>
        <dbReference type="Pfam" id="PF13391"/>
    </source>
</evidence>
<dbReference type="AlphaFoldDB" id="B0DSE0"/>
<dbReference type="InterPro" id="IPR003615">
    <property type="entry name" value="HNH_nuc"/>
</dbReference>
<proteinExistence type="predicted"/>
<evidence type="ECO:0000313" key="3">
    <source>
        <dbReference type="EMBL" id="EDR02529.1"/>
    </source>
</evidence>
<keyword evidence="4" id="KW-1185">Reference proteome</keyword>
<organism evidence="4">
    <name type="scientific">Laccaria bicolor (strain S238N-H82 / ATCC MYA-4686)</name>
    <name type="common">Bicoloured deceiver</name>
    <name type="synonym">Laccaria laccata var. bicolor</name>
    <dbReference type="NCBI Taxonomy" id="486041"/>
    <lineage>
        <taxon>Eukaryota</taxon>
        <taxon>Fungi</taxon>
        <taxon>Dikarya</taxon>
        <taxon>Basidiomycota</taxon>
        <taxon>Agaricomycotina</taxon>
        <taxon>Agaricomycetes</taxon>
        <taxon>Agaricomycetidae</taxon>
        <taxon>Agaricales</taxon>
        <taxon>Agaricineae</taxon>
        <taxon>Hydnangiaceae</taxon>
        <taxon>Laccaria</taxon>
    </lineage>
</organism>
<feature type="domain" description="HNH nuclease" evidence="2">
    <location>
        <begin position="506"/>
        <end position="534"/>
    </location>
</feature>
<gene>
    <name evidence="3" type="ORF">LACBIDRAFT_332334</name>
</gene>
<evidence type="ECO:0000256" key="1">
    <source>
        <dbReference type="SAM" id="MobiDB-lite"/>
    </source>
</evidence>
<dbReference type="EMBL" id="DS547130">
    <property type="protein sequence ID" value="EDR02529.1"/>
    <property type="molecule type" value="Genomic_DNA"/>
</dbReference>
<accession>B0DSE0</accession>